<feature type="region of interest" description="Disordered" evidence="1">
    <location>
        <begin position="1"/>
        <end position="21"/>
    </location>
</feature>
<sequence>MSNDAAANNTDDSSSDCGEPEDVTPANFYGAMVFALNMVHLATPAMSTLINAIESDAEALLRAVEIDGTLYAWVDSTRNANCASVKKRHYEAALANLDRLSRQTWHDSFMTLRVNVARHKQRHLYISKNLLQTPAVDCRGGISSGNLERRAEGSAPCTKCKKLDNGDNARFVASPGGESSV</sequence>
<comment type="caution">
    <text evidence="2">The sequence shown here is derived from an EMBL/GenBank/DDBJ whole genome shotgun (WGS) entry which is preliminary data.</text>
</comment>
<accession>A0AAJ0DH89</accession>
<keyword evidence="3" id="KW-1185">Reference proteome</keyword>
<organism evidence="2 3">
    <name type="scientific">Extremus antarcticus</name>
    <dbReference type="NCBI Taxonomy" id="702011"/>
    <lineage>
        <taxon>Eukaryota</taxon>
        <taxon>Fungi</taxon>
        <taxon>Dikarya</taxon>
        <taxon>Ascomycota</taxon>
        <taxon>Pezizomycotina</taxon>
        <taxon>Dothideomycetes</taxon>
        <taxon>Dothideomycetidae</taxon>
        <taxon>Mycosphaerellales</taxon>
        <taxon>Extremaceae</taxon>
        <taxon>Extremus</taxon>
    </lineage>
</organism>
<dbReference type="Proteomes" id="UP001271007">
    <property type="component" value="Unassembled WGS sequence"/>
</dbReference>
<dbReference type="AlphaFoldDB" id="A0AAJ0DH89"/>
<protein>
    <submittedName>
        <fullName evidence="2">Uncharacterized protein</fullName>
    </submittedName>
</protein>
<reference evidence="2" key="1">
    <citation type="submission" date="2023-04" db="EMBL/GenBank/DDBJ databases">
        <title>Black Yeasts Isolated from many extreme environments.</title>
        <authorList>
            <person name="Coleine C."/>
            <person name="Stajich J.E."/>
            <person name="Selbmann L."/>
        </authorList>
    </citation>
    <scope>NUCLEOTIDE SEQUENCE</scope>
    <source>
        <strain evidence="2">CCFEE 5312</strain>
    </source>
</reference>
<evidence type="ECO:0000256" key="1">
    <source>
        <dbReference type="SAM" id="MobiDB-lite"/>
    </source>
</evidence>
<feature type="compositionally biased region" description="Polar residues" evidence="1">
    <location>
        <begin position="1"/>
        <end position="16"/>
    </location>
</feature>
<name>A0AAJ0DH89_9PEZI</name>
<gene>
    <name evidence="2" type="ORF">LTR09_008458</name>
</gene>
<evidence type="ECO:0000313" key="2">
    <source>
        <dbReference type="EMBL" id="KAK3050309.1"/>
    </source>
</evidence>
<dbReference type="EMBL" id="JAWDJX010000033">
    <property type="protein sequence ID" value="KAK3050309.1"/>
    <property type="molecule type" value="Genomic_DNA"/>
</dbReference>
<evidence type="ECO:0000313" key="3">
    <source>
        <dbReference type="Proteomes" id="UP001271007"/>
    </source>
</evidence>
<proteinExistence type="predicted"/>